<evidence type="ECO:0000313" key="2">
    <source>
        <dbReference type="Proteomes" id="UP000012065"/>
    </source>
</evidence>
<name>M5CGN1_THACB</name>
<dbReference type="EMBL" id="CAOJ01015930">
    <property type="protein sequence ID" value="CCO36407.1"/>
    <property type="molecule type" value="Genomic_DNA"/>
</dbReference>
<protein>
    <submittedName>
        <fullName evidence="1">Uncharacterized protein</fullName>
    </submittedName>
</protein>
<dbReference type="AlphaFoldDB" id="M5CGN1"/>
<dbReference type="HOGENOM" id="CLU_006344_0_1_1"/>
<gene>
    <name evidence="1" type="ORF">BN14_10541</name>
</gene>
<organism evidence="1 2">
    <name type="scientific">Thanatephorus cucumeris (strain AG1-IB / isolate 7/3/14)</name>
    <name type="common">Lettuce bottom rot fungus</name>
    <name type="synonym">Rhizoctonia solani</name>
    <dbReference type="NCBI Taxonomy" id="1108050"/>
    <lineage>
        <taxon>Eukaryota</taxon>
        <taxon>Fungi</taxon>
        <taxon>Dikarya</taxon>
        <taxon>Basidiomycota</taxon>
        <taxon>Agaricomycotina</taxon>
        <taxon>Agaricomycetes</taxon>
        <taxon>Cantharellales</taxon>
        <taxon>Ceratobasidiaceae</taxon>
        <taxon>Rhizoctonia</taxon>
        <taxon>Rhizoctonia solani AG-1</taxon>
    </lineage>
</organism>
<reference evidence="1 2" key="1">
    <citation type="journal article" date="2013" name="J. Biotechnol.">
        <title>Establishment and interpretation of the genome sequence of the phytopathogenic fungus Rhizoctonia solani AG1-IB isolate 7/3/14.</title>
        <authorList>
            <person name="Wibberg D.W."/>
            <person name="Jelonek L.J."/>
            <person name="Rupp O.R."/>
            <person name="Hennig M.H."/>
            <person name="Eikmeyer F.E."/>
            <person name="Goesmann A.G."/>
            <person name="Hartmann A.H."/>
            <person name="Borriss R.B."/>
            <person name="Grosch R.G."/>
            <person name="Puehler A.P."/>
            <person name="Schlueter A.S."/>
        </authorList>
    </citation>
    <scope>NUCLEOTIDE SEQUENCE [LARGE SCALE GENOMIC DNA]</scope>
    <source>
        <strain evidence="2">AG1-IB / isolate 7/3/14</strain>
    </source>
</reference>
<sequence>MPQHTQLQHFISGVTKLKKLTANKHQQMQKVFIGVMHGLVPDRALKAVIAVLDFIYYAWLPVHTDTTLDLLDKALARFHLVKDVFIEYKIRTDFNVNKIHLMIHYSELIRQLGAADGYNTETPERLHIEFAKHAYLATNCCHFFGQMTVYLERRKRVAKFDVYLRWALPEYAEHSCTQKDVFEEPTAPGWQLALTSPIPPVQLSILPHYADRVYASPAKASWTSFGSKFNTILICKVKPGEEYNKLTYGMSEHCVGRVLLIFKLPAHYNIPDPLVYIQHFDGPSRRDPLVNVNMYGVKRMRHRQVWGERYVEEVVPLAFVRRTCHLIPQFGKAEETPLVDGSSPDPLELFDRFYINSYFDLHLFQLLSL</sequence>
<comment type="caution">
    <text evidence="1">The sequence shown here is derived from an EMBL/GenBank/DDBJ whole genome shotgun (WGS) entry which is preliminary data.</text>
</comment>
<evidence type="ECO:0000313" key="1">
    <source>
        <dbReference type="EMBL" id="CCO36407.1"/>
    </source>
</evidence>
<accession>M5CGN1</accession>
<dbReference type="Proteomes" id="UP000012065">
    <property type="component" value="Unassembled WGS sequence"/>
</dbReference>
<proteinExistence type="predicted"/>